<keyword evidence="1" id="KW-0472">Membrane</keyword>
<protein>
    <submittedName>
        <fullName evidence="2">Uncharacterized protein</fullName>
    </submittedName>
</protein>
<evidence type="ECO:0000313" key="3">
    <source>
        <dbReference type="Proteomes" id="UP000179023"/>
    </source>
</evidence>
<keyword evidence="1" id="KW-1133">Transmembrane helix</keyword>
<keyword evidence="1" id="KW-0812">Transmembrane</keyword>
<evidence type="ECO:0000313" key="2">
    <source>
        <dbReference type="EMBL" id="OHA00988.1"/>
    </source>
</evidence>
<dbReference type="STRING" id="1802270.A3C07_05170"/>
<dbReference type="EMBL" id="MHQI01000001">
    <property type="protein sequence ID" value="OHA00988.1"/>
    <property type="molecule type" value="Genomic_DNA"/>
</dbReference>
<gene>
    <name evidence="2" type="ORF">A3C07_05170</name>
</gene>
<organism evidence="2 3">
    <name type="scientific">Candidatus Sungbacteria bacterium RIFCSPHIGHO2_02_FULL_47_11</name>
    <dbReference type="NCBI Taxonomy" id="1802270"/>
    <lineage>
        <taxon>Bacteria</taxon>
        <taxon>Candidatus Sungiibacteriota</taxon>
    </lineage>
</organism>
<accession>A0A1G2KNI4</accession>
<dbReference type="Proteomes" id="UP000179023">
    <property type="component" value="Unassembled WGS sequence"/>
</dbReference>
<name>A0A1G2KNI4_9BACT</name>
<sequence length="264" mass="28617">MDVETQNEFNKVNRRLTDLDGPNGHVEILQANIDTIQGRLVADRAHNRLTSRNLRYCLIGVGAVIVLVAIAGLFLRSRTEEQVAAVRGDVAAVTKRVTAAENKISVGKFRLDALEGRVRGVRTLVNDTIGRTGALEDTQGVDHNRRLFRLPGFAPCKLNGETLVPAILTPAIKRELRHIVALTNTGWKVAEALGFADETPFRRDGKILPDSDKLNSACATSRAVVVAAHLGISDVPAKGRGITTKFGGLDVNRSVLLYLERAAS</sequence>
<evidence type="ECO:0000256" key="1">
    <source>
        <dbReference type="SAM" id="Phobius"/>
    </source>
</evidence>
<proteinExistence type="predicted"/>
<reference evidence="2 3" key="1">
    <citation type="journal article" date="2016" name="Nat. Commun.">
        <title>Thousands of microbial genomes shed light on interconnected biogeochemical processes in an aquifer system.</title>
        <authorList>
            <person name="Anantharaman K."/>
            <person name="Brown C.T."/>
            <person name="Hug L.A."/>
            <person name="Sharon I."/>
            <person name="Castelle C.J."/>
            <person name="Probst A.J."/>
            <person name="Thomas B.C."/>
            <person name="Singh A."/>
            <person name="Wilkins M.J."/>
            <person name="Karaoz U."/>
            <person name="Brodie E.L."/>
            <person name="Williams K.H."/>
            <person name="Hubbard S.S."/>
            <person name="Banfield J.F."/>
        </authorList>
    </citation>
    <scope>NUCLEOTIDE SEQUENCE [LARGE SCALE GENOMIC DNA]</scope>
</reference>
<feature type="transmembrane region" description="Helical" evidence="1">
    <location>
        <begin position="54"/>
        <end position="75"/>
    </location>
</feature>
<comment type="caution">
    <text evidence="2">The sequence shown here is derived from an EMBL/GenBank/DDBJ whole genome shotgun (WGS) entry which is preliminary data.</text>
</comment>
<dbReference type="AlphaFoldDB" id="A0A1G2KNI4"/>